<dbReference type="AlphaFoldDB" id="A0AAN9I609"/>
<feature type="compositionally biased region" description="Basic and acidic residues" evidence="6">
    <location>
        <begin position="251"/>
        <end position="306"/>
    </location>
</feature>
<evidence type="ECO:0000313" key="8">
    <source>
        <dbReference type="EMBL" id="KAK7264910.1"/>
    </source>
</evidence>
<feature type="compositionally biased region" description="Basic and acidic residues" evidence="6">
    <location>
        <begin position="209"/>
        <end position="230"/>
    </location>
</feature>
<organism evidence="8 9">
    <name type="scientific">Clitoria ternatea</name>
    <name type="common">Butterfly pea</name>
    <dbReference type="NCBI Taxonomy" id="43366"/>
    <lineage>
        <taxon>Eukaryota</taxon>
        <taxon>Viridiplantae</taxon>
        <taxon>Streptophyta</taxon>
        <taxon>Embryophyta</taxon>
        <taxon>Tracheophyta</taxon>
        <taxon>Spermatophyta</taxon>
        <taxon>Magnoliopsida</taxon>
        <taxon>eudicotyledons</taxon>
        <taxon>Gunneridae</taxon>
        <taxon>Pentapetalae</taxon>
        <taxon>rosids</taxon>
        <taxon>fabids</taxon>
        <taxon>Fabales</taxon>
        <taxon>Fabaceae</taxon>
        <taxon>Papilionoideae</taxon>
        <taxon>50 kb inversion clade</taxon>
        <taxon>NPAAA clade</taxon>
        <taxon>indigoferoid/millettioid clade</taxon>
        <taxon>Phaseoleae</taxon>
        <taxon>Clitoria</taxon>
    </lineage>
</organism>
<keyword evidence="5" id="KW-0539">Nucleus</keyword>
<feature type="compositionally biased region" description="Basic and acidic residues" evidence="6">
    <location>
        <begin position="153"/>
        <end position="165"/>
    </location>
</feature>
<feature type="compositionally biased region" description="Basic and acidic residues" evidence="6">
    <location>
        <begin position="333"/>
        <end position="347"/>
    </location>
</feature>
<dbReference type="InterPro" id="IPR001739">
    <property type="entry name" value="Methyl_CpG_DNA-bd"/>
</dbReference>
<reference evidence="8 9" key="1">
    <citation type="submission" date="2024-01" db="EMBL/GenBank/DDBJ databases">
        <title>The genomes of 5 underutilized Papilionoideae crops provide insights into root nodulation and disease resistance.</title>
        <authorList>
            <person name="Yuan L."/>
        </authorList>
    </citation>
    <scope>NUCLEOTIDE SEQUENCE [LARGE SCALE GENOMIC DNA]</scope>
    <source>
        <strain evidence="8">LY-2023</strain>
        <tissue evidence="8">Leaf</tissue>
    </source>
</reference>
<evidence type="ECO:0000256" key="3">
    <source>
        <dbReference type="ARBA" id="ARBA00023125"/>
    </source>
</evidence>
<feature type="compositionally biased region" description="Basic and acidic residues" evidence="6">
    <location>
        <begin position="313"/>
        <end position="325"/>
    </location>
</feature>
<protein>
    <recommendedName>
        <fullName evidence="7">MBD domain-containing protein</fullName>
    </recommendedName>
</protein>
<feature type="compositionally biased region" description="Basic and acidic residues" evidence="6">
    <location>
        <begin position="185"/>
        <end position="201"/>
    </location>
</feature>
<name>A0AAN9I609_CLITE</name>
<dbReference type="Proteomes" id="UP001359559">
    <property type="component" value="Unassembled WGS sequence"/>
</dbReference>
<feature type="region of interest" description="Disordered" evidence="6">
    <location>
        <begin position="137"/>
        <end position="354"/>
    </location>
</feature>
<accession>A0AAN9I609</accession>
<evidence type="ECO:0000259" key="7">
    <source>
        <dbReference type="PROSITE" id="PS50982"/>
    </source>
</evidence>
<dbReference type="EMBL" id="JAYKXN010000008">
    <property type="protein sequence ID" value="KAK7264910.1"/>
    <property type="molecule type" value="Genomic_DNA"/>
</dbReference>
<evidence type="ECO:0000256" key="5">
    <source>
        <dbReference type="ARBA" id="ARBA00023242"/>
    </source>
</evidence>
<dbReference type="GO" id="GO:0005634">
    <property type="term" value="C:nucleus"/>
    <property type="evidence" value="ECO:0007669"/>
    <property type="project" value="UniProtKB-SubCell"/>
</dbReference>
<dbReference type="PROSITE" id="PS50982">
    <property type="entry name" value="MBD"/>
    <property type="match status" value="1"/>
</dbReference>
<dbReference type="GO" id="GO:0003677">
    <property type="term" value="F:DNA binding"/>
    <property type="evidence" value="ECO:0007669"/>
    <property type="project" value="UniProtKB-KW"/>
</dbReference>
<keyword evidence="2" id="KW-0805">Transcription regulation</keyword>
<evidence type="ECO:0000313" key="9">
    <source>
        <dbReference type="Proteomes" id="UP001359559"/>
    </source>
</evidence>
<comment type="subcellular location">
    <subcellularLocation>
        <location evidence="1">Nucleus</location>
    </subcellularLocation>
</comment>
<proteinExistence type="predicted"/>
<gene>
    <name evidence="8" type="ORF">RJT34_32523</name>
</gene>
<sequence length="354" mass="38825">MSYFHAIPQNNVSLSVLNLIKLLNNKFNCFSVLSLLHTKRPNSSVERAQREIKIQNRVKMASLVEKEVADAAAVAVAGGGGAGEEAVSLELPAPPGWTKKFFPKKSGTPKKNEIVFTAPTGEEIHNKKQLEQYLKAHPGGPAVSEFDWGSGETPRRSARISEKAKVAPTPESEPPKKRGKKSSASKKDDSQEEKEETKEVQMQEADETKDDKDLEQEKNVVEENEGERAEATAVKESAHPGENTAIPNDEEILKTADGELPASKEKLDDKGVEGSEAVQNKDEEKIGQPLEETKIDGESGELEKSETTPTGEKQVEVDGENKEAYNRGSQVNDEEHYKVHDINKAESELTENGS</sequence>
<dbReference type="Pfam" id="PF01429">
    <property type="entry name" value="MBD"/>
    <property type="match status" value="1"/>
</dbReference>
<comment type="caution">
    <text evidence="8">The sequence shown here is derived from an EMBL/GenBank/DDBJ whole genome shotgun (WGS) entry which is preliminary data.</text>
</comment>
<evidence type="ECO:0000256" key="2">
    <source>
        <dbReference type="ARBA" id="ARBA00023015"/>
    </source>
</evidence>
<evidence type="ECO:0000256" key="1">
    <source>
        <dbReference type="ARBA" id="ARBA00004123"/>
    </source>
</evidence>
<dbReference type="InterPro" id="IPR039622">
    <property type="entry name" value="MBD10/11"/>
</dbReference>
<keyword evidence="9" id="KW-1185">Reference proteome</keyword>
<dbReference type="PANTHER" id="PTHR33729:SF6">
    <property type="entry name" value="METHYL-CPG-BINDING DOMAIN-CONTAINING PROTEIN 11"/>
    <property type="match status" value="1"/>
</dbReference>
<dbReference type="Gene3D" id="3.30.890.10">
    <property type="entry name" value="Methyl-cpg-binding Protein 2, Chain A"/>
    <property type="match status" value="1"/>
</dbReference>
<keyword evidence="4" id="KW-0804">Transcription</keyword>
<evidence type="ECO:0000256" key="6">
    <source>
        <dbReference type="SAM" id="MobiDB-lite"/>
    </source>
</evidence>
<dbReference type="PANTHER" id="PTHR33729">
    <property type="entry name" value="METHYL-CPG BINDING DOMAIN CONTAINING PROTEIN, EXPRESSED"/>
    <property type="match status" value="1"/>
</dbReference>
<dbReference type="SUPFAM" id="SSF54171">
    <property type="entry name" value="DNA-binding domain"/>
    <property type="match status" value="1"/>
</dbReference>
<evidence type="ECO:0000256" key="4">
    <source>
        <dbReference type="ARBA" id="ARBA00023163"/>
    </source>
</evidence>
<feature type="domain" description="MBD" evidence="7">
    <location>
        <begin position="83"/>
        <end position="153"/>
    </location>
</feature>
<dbReference type="InterPro" id="IPR016177">
    <property type="entry name" value="DNA-bd_dom_sf"/>
</dbReference>
<keyword evidence="3" id="KW-0238">DNA-binding</keyword>